<dbReference type="EC" id="5.4.99.-" evidence="4"/>
<comment type="similarity">
    <text evidence="1 4">Belongs to the pseudouridine synthase RsuA family.</text>
</comment>
<dbReference type="InterPro" id="IPR020094">
    <property type="entry name" value="TruA/RsuA/RluB/E/F_N"/>
</dbReference>
<dbReference type="PANTHER" id="PTHR47683:SF2">
    <property type="entry name" value="RNA-BINDING S4 DOMAIN-CONTAINING PROTEIN"/>
    <property type="match status" value="1"/>
</dbReference>
<dbReference type="GO" id="GO:0120159">
    <property type="term" value="F:rRNA pseudouridine synthase activity"/>
    <property type="evidence" value="ECO:0007669"/>
    <property type="project" value="UniProtKB-ARBA"/>
</dbReference>
<dbReference type="SUPFAM" id="SSF55174">
    <property type="entry name" value="Alpha-L RNA-binding motif"/>
    <property type="match status" value="1"/>
</dbReference>
<dbReference type="PROSITE" id="PS01149">
    <property type="entry name" value="PSI_RSU"/>
    <property type="match status" value="1"/>
</dbReference>
<dbReference type="CDD" id="cd02870">
    <property type="entry name" value="PseudoU_synth_RsuA_like"/>
    <property type="match status" value="1"/>
</dbReference>
<dbReference type="STRING" id="320787.CA2015_1171"/>
<keyword evidence="2 4" id="KW-0413">Isomerase</keyword>
<dbReference type="InterPro" id="IPR042092">
    <property type="entry name" value="PsdUridine_s_RsuA/RluB/E/F_cat"/>
</dbReference>
<dbReference type="PROSITE" id="PS50889">
    <property type="entry name" value="S4"/>
    <property type="match status" value="1"/>
</dbReference>
<evidence type="ECO:0000313" key="7">
    <source>
        <dbReference type="EMBL" id="AKP50620.1"/>
    </source>
</evidence>
<dbReference type="InterPro" id="IPR006145">
    <property type="entry name" value="PsdUridine_synth_RsuA/RluA"/>
</dbReference>
<gene>
    <name evidence="7" type="ORF">CA2015_1171</name>
</gene>
<feature type="compositionally biased region" description="Basic and acidic residues" evidence="5">
    <location>
        <begin position="10"/>
        <end position="47"/>
    </location>
</feature>
<evidence type="ECO:0000256" key="5">
    <source>
        <dbReference type="SAM" id="MobiDB-lite"/>
    </source>
</evidence>
<dbReference type="PANTHER" id="PTHR47683">
    <property type="entry name" value="PSEUDOURIDINE SYNTHASE FAMILY PROTEIN-RELATED"/>
    <property type="match status" value="1"/>
</dbReference>
<feature type="region of interest" description="Disordered" evidence="5">
    <location>
        <begin position="1"/>
        <end position="84"/>
    </location>
</feature>
<dbReference type="GO" id="GO:0000455">
    <property type="term" value="P:enzyme-directed rRNA pseudouridine synthesis"/>
    <property type="evidence" value="ECO:0007669"/>
    <property type="project" value="UniProtKB-ARBA"/>
</dbReference>
<dbReference type="GO" id="GO:0003723">
    <property type="term" value="F:RNA binding"/>
    <property type="evidence" value="ECO:0007669"/>
    <property type="project" value="UniProtKB-KW"/>
</dbReference>
<dbReference type="CDD" id="cd00165">
    <property type="entry name" value="S4"/>
    <property type="match status" value="1"/>
</dbReference>
<name>A0A0H4PBX3_9BACT</name>
<evidence type="ECO:0000256" key="1">
    <source>
        <dbReference type="ARBA" id="ARBA00008348"/>
    </source>
</evidence>
<dbReference type="AlphaFoldDB" id="A0A0H4PBX3"/>
<dbReference type="InterPro" id="IPR050343">
    <property type="entry name" value="RsuA_PseudoU_synthase"/>
</dbReference>
<dbReference type="InterPro" id="IPR002942">
    <property type="entry name" value="S4_RNA-bd"/>
</dbReference>
<evidence type="ECO:0000256" key="3">
    <source>
        <dbReference type="PROSITE-ProRule" id="PRU00182"/>
    </source>
</evidence>
<dbReference type="EMBL" id="CP012040">
    <property type="protein sequence ID" value="AKP50620.1"/>
    <property type="molecule type" value="Genomic_DNA"/>
</dbReference>
<feature type="domain" description="RNA-binding S4" evidence="6">
    <location>
        <begin position="105"/>
        <end position="166"/>
    </location>
</feature>
<dbReference type="SMART" id="SM00363">
    <property type="entry name" value="S4"/>
    <property type="match status" value="1"/>
</dbReference>
<accession>A0A0H4PBX3</accession>
<keyword evidence="3" id="KW-0694">RNA-binding</keyword>
<evidence type="ECO:0000256" key="2">
    <source>
        <dbReference type="ARBA" id="ARBA00023235"/>
    </source>
</evidence>
<dbReference type="Pfam" id="PF00849">
    <property type="entry name" value="PseudoU_synth_2"/>
    <property type="match status" value="1"/>
</dbReference>
<dbReference type="Gene3D" id="3.30.70.580">
    <property type="entry name" value="Pseudouridine synthase I, catalytic domain, N-terminal subdomain"/>
    <property type="match status" value="1"/>
</dbReference>
<dbReference type="FunFam" id="3.10.290.10:FF:000003">
    <property type="entry name" value="Pseudouridine synthase"/>
    <property type="match status" value="1"/>
</dbReference>
<dbReference type="Gene3D" id="3.10.290.10">
    <property type="entry name" value="RNA-binding S4 domain"/>
    <property type="match status" value="1"/>
</dbReference>
<dbReference type="SUPFAM" id="SSF55120">
    <property type="entry name" value="Pseudouridine synthase"/>
    <property type="match status" value="1"/>
</dbReference>
<organism evidence="7 8">
    <name type="scientific">Cyclobacterium amurskyense</name>
    <dbReference type="NCBI Taxonomy" id="320787"/>
    <lineage>
        <taxon>Bacteria</taxon>
        <taxon>Pseudomonadati</taxon>
        <taxon>Bacteroidota</taxon>
        <taxon>Cytophagia</taxon>
        <taxon>Cytophagales</taxon>
        <taxon>Cyclobacteriaceae</taxon>
        <taxon>Cyclobacterium</taxon>
    </lineage>
</organism>
<evidence type="ECO:0000259" key="6">
    <source>
        <dbReference type="SMART" id="SM00363"/>
    </source>
</evidence>
<dbReference type="PATRIC" id="fig|320787.5.peg.1294"/>
<dbReference type="Gene3D" id="3.30.70.1560">
    <property type="entry name" value="Alpha-L RNA-binding motif"/>
    <property type="match status" value="1"/>
</dbReference>
<dbReference type="RefSeq" id="WP_084011663.1">
    <property type="nucleotide sequence ID" value="NZ_CP012040.1"/>
</dbReference>
<dbReference type="Pfam" id="PF01479">
    <property type="entry name" value="S4"/>
    <property type="match status" value="1"/>
</dbReference>
<dbReference type="NCBIfam" id="TIGR00093">
    <property type="entry name" value="pseudouridine synthase"/>
    <property type="match status" value="1"/>
</dbReference>
<proteinExistence type="inferred from homology"/>
<dbReference type="InterPro" id="IPR020103">
    <property type="entry name" value="PsdUridine_synth_cat_dom_sf"/>
</dbReference>
<dbReference type="InterPro" id="IPR000748">
    <property type="entry name" value="PsdUridine_synth_RsuA/RluB/E/F"/>
</dbReference>
<dbReference type="InterPro" id="IPR018496">
    <property type="entry name" value="PsdUridine_synth_RsuA/RluB_CS"/>
</dbReference>
<sequence length="346" mass="39720">MKKFNNKTGDSSKKSWGDNKEPGKRTSYSKKKDSTDKTPVEKSEYKGRGRNQKPIFGKVEEKDKKKKTFKKPFSPIKTGKGKDEAQPIYNLKTIQKTAQTDSDEIRLNKFIANAGICSRRDADKLIEKGEISVNGKVVKEMGYKVLRKDRVEYKGKSIRPEKPVYILLNKPKDFITTTDDPFERKTVMHLVENACEERLFPVGRLDRNTTGLLLFTNDGELSAKLTHPSYEIKKIYQVTLDKPIAKNDVDTILEGVTLEDGLTEVDDLQVLSKDRMILGIEIHSGKNRIVRRIFAHFGYDVNALDRVTFAGLSKKDIPRGKYRFLEEKEVINLKFMNKRKSKKRPI</sequence>
<protein>
    <recommendedName>
        <fullName evidence="4">Pseudouridine synthase</fullName>
        <ecNumber evidence="4">5.4.99.-</ecNumber>
    </recommendedName>
</protein>
<dbReference type="OrthoDB" id="1012272at2"/>
<dbReference type="Proteomes" id="UP000036520">
    <property type="component" value="Chromosome"/>
</dbReference>
<evidence type="ECO:0000313" key="8">
    <source>
        <dbReference type="Proteomes" id="UP000036520"/>
    </source>
</evidence>
<keyword evidence="8" id="KW-1185">Reference proteome</keyword>
<reference evidence="7 8" key="1">
    <citation type="submission" date="2015-07" db="EMBL/GenBank/DDBJ databases">
        <authorList>
            <person name="Kim K.M."/>
        </authorList>
    </citation>
    <scope>NUCLEOTIDE SEQUENCE [LARGE SCALE GENOMIC DNA]</scope>
    <source>
        <strain evidence="7 8">KCTC 12363</strain>
    </source>
</reference>
<evidence type="ECO:0000256" key="4">
    <source>
        <dbReference type="RuleBase" id="RU003887"/>
    </source>
</evidence>
<dbReference type="InterPro" id="IPR036986">
    <property type="entry name" value="S4_RNA-bd_sf"/>
</dbReference>
<dbReference type="KEGG" id="camu:CA2015_1171"/>